<accession>A0A8S5LKN0</accession>
<organism evidence="1">
    <name type="scientific">Siphoviridae sp. ctomJ2</name>
    <dbReference type="NCBI Taxonomy" id="2827593"/>
    <lineage>
        <taxon>Viruses</taxon>
        <taxon>Duplodnaviria</taxon>
        <taxon>Heunggongvirae</taxon>
        <taxon>Uroviricota</taxon>
        <taxon>Caudoviricetes</taxon>
    </lineage>
</organism>
<name>A0A8S5LKN0_9CAUD</name>
<reference evidence="1" key="1">
    <citation type="journal article" date="2021" name="Proc. Natl. Acad. Sci. U.S.A.">
        <title>A Catalog of Tens of Thousands of Viruses from Human Metagenomes Reveals Hidden Associations with Chronic Diseases.</title>
        <authorList>
            <person name="Tisza M.J."/>
            <person name="Buck C.B."/>
        </authorList>
    </citation>
    <scope>NUCLEOTIDE SEQUENCE</scope>
    <source>
        <strain evidence="1">CtomJ2</strain>
    </source>
</reference>
<dbReference type="EMBL" id="BK015864">
    <property type="protein sequence ID" value="DAD70391.1"/>
    <property type="molecule type" value="Genomic_DNA"/>
</dbReference>
<evidence type="ECO:0000313" key="1">
    <source>
        <dbReference type="EMBL" id="DAD70391.1"/>
    </source>
</evidence>
<protein>
    <submittedName>
        <fullName evidence="1">Zinc-ribbon containing domain protein</fullName>
    </submittedName>
</protein>
<sequence length="96" mass="10986">MTYEEVKNNFVLDLAENAYLTMCSTEEMQLAISALEKRVPRRAIPKIVKTDCVSIGRAIWRKGTTVYECPNCGTFISPMYDFCYKCGQALDWSDIE</sequence>
<proteinExistence type="predicted"/>